<evidence type="ECO:0000259" key="4">
    <source>
        <dbReference type="PROSITE" id="PS50013"/>
    </source>
</evidence>
<dbReference type="SMART" id="SM00298">
    <property type="entry name" value="CHROMO"/>
    <property type="match status" value="1"/>
</dbReference>
<evidence type="ECO:0000256" key="1">
    <source>
        <dbReference type="ARBA" id="ARBA00004123"/>
    </source>
</evidence>
<dbReference type="OrthoDB" id="1918685at2759"/>
<comment type="subcellular location">
    <subcellularLocation>
        <location evidence="1">Nucleus</location>
    </subcellularLocation>
</comment>
<evidence type="ECO:0000313" key="5">
    <source>
        <dbReference type="EMBL" id="KAH3869462.1"/>
    </source>
</evidence>
<name>A0A9D4RK95_DREPO</name>
<keyword evidence="2" id="KW-0539">Nucleus</keyword>
<gene>
    <name evidence="5" type="ORF">DPMN_032631</name>
</gene>
<evidence type="ECO:0000313" key="6">
    <source>
        <dbReference type="Proteomes" id="UP000828390"/>
    </source>
</evidence>
<dbReference type="PROSITE" id="PS50013">
    <property type="entry name" value="CHROMO_2"/>
    <property type="match status" value="1"/>
</dbReference>
<dbReference type="Pfam" id="PF00385">
    <property type="entry name" value="Chromo"/>
    <property type="match status" value="1"/>
</dbReference>
<dbReference type="PANTHER" id="PTHR47277">
    <property type="entry name" value="CHROMOBOX PROTEIN HOMOLOG 7"/>
    <property type="match status" value="1"/>
</dbReference>
<evidence type="ECO:0000256" key="3">
    <source>
        <dbReference type="SAM" id="MobiDB-lite"/>
    </source>
</evidence>
<reference evidence="5" key="1">
    <citation type="journal article" date="2019" name="bioRxiv">
        <title>The Genome of the Zebra Mussel, Dreissena polymorpha: A Resource for Invasive Species Research.</title>
        <authorList>
            <person name="McCartney M.A."/>
            <person name="Auch B."/>
            <person name="Kono T."/>
            <person name="Mallez S."/>
            <person name="Zhang Y."/>
            <person name="Obille A."/>
            <person name="Becker A."/>
            <person name="Abrahante J.E."/>
            <person name="Garbe J."/>
            <person name="Badalamenti J.P."/>
            <person name="Herman A."/>
            <person name="Mangelson H."/>
            <person name="Liachko I."/>
            <person name="Sullivan S."/>
            <person name="Sone E.D."/>
            <person name="Koren S."/>
            <person name="Silverstein K.A.T."/>
            <person name="Beckman K.B."/>
            <person name="Gohl D.M."/>
        </authorList>
    </citation>
    <scope>NUCLEOTIDE SEQUENCE</scope>
    <source>
        <strain evidence="5">Duluth1</strain>
        <tissue evidence="5">Whole animal</tissue>
    </source>
</reference>
<dbReference type="InterPro" id="IPR043000">
    <property type="entry name" value="CBX7"/>
</dbReference>
<dbReference type="PROSITE" id="PS00598">
    <property type="entry name" value="CHROMO_1"/>
    <property type="match status" value="1"/>
</dbReference>
<dbReference type="InterPro" id="IPR023780">
    <property type="entry name" value="Chromo_domain"/>
</dbReference>
<dbReference type="InterPro" id="IPR016197">
    <property type="entry name" value="Chromo-like_dom_sf"/>
</dbReference>
<protein>
    <recommendedName>
        <fullName evidence="4">Chromo domain-containing protein</fullName>
    </recommendedName>
</protein>
<accession>A0A9D4RK95</accession>
<feature type="region of interest" description="Disordered" evidence="3">
    <location>
        <begin position="67"/>
        <end position="105"/>
    </location>
</feature>
<dbReference type="Proteomes" id="UP000828390">
    <property type="component" value="Unassembled WGS sequence"/>
</dbReference>
<evidence type="ECO:0000256" key="2">
    <source>
        <dbReference type="ARBA" id="ARBA00023242"/>
    </source>
</evidence>
<proteinExistence type="predicted"/>
<dbReference type="InterPro" id="IPR000953">
    <property type="entry name" value="Chromo/chromo_shadow_dom"/>
</dbReference>
<keyword evidence="6" id="KW-1185">Reference proteome</keyword>
<feature type="domain" description="Chromo" evidence="4">
    <location>
        <begin position="5"/>
        <end position="54"/>
    </location>
</feature>
<dbReference type="GO" id="GO:0000122">
    <property type="term" value="P:negative regulation of transcription by RNA polymerase II"/>
    <property type="evidence" value="ECO:0007669"/>
    <property type="project" value="TreeGrafter"/>
</dbReference>
<dbReference type="EMBL" id="JAIWYP010000002">
    <property type="protein sequence ID" value="KAH3869462.1"/>
    <property type="molecule type" value="Genomic_DNA"/>
</dbReference>
<dbReference type="InterPro" id="IPR023779">
    <property type="entry name" value="Chromodomain_CS"/>
</dbReference>
<dbReference type="GO" id="GO:0035102">
    <property type="term" value="C:PRC1 complex"/>
    <property type="evidence" value="ECO:0007669"/>
    <property type="project" value="InterPro"/>
</dbReference>
<dbReference type="AlphaFoldDB" id="A0A9D4RK95"/>
<comment type="caution">
    <text evidence="5">The sequence shown here is derived from an EMBL/GenBank/DDBJ whole genome shotgun (WGS) entry which is preliminary data.</text>
</comment>
<sequence length="442" mass="49946">MEGVFIADYIKKKRRRKGNTEYLVKWKDYSTRHCTWEPEVNILDKSLIRQFEEEGYDPRRIRACARRKKRRRSEVTESRPTANLFLNEPDTDSEGETVPRHRPRDLFGSTNEKIASISLSKRGDVWRRESEADVGADNAWPVNDLQRATEQKTRAGELADIKKDELSPISTISALKQTTGIDITSLHKNGGKGCHPKMRAKFMFRSGDMETCGWGYDWSSSDNESVKALSPISHESHSLSDIVECPKMEVQSRTCIESPSRPPLYRTYSDISEASDECGDAFILEKSYDITPLTSPDDGFSFAFYTCYNNKQTDAVASVTTIETNDIPFPEDMETAVPCEKVAFECEVYDDVCMVTNDNNNSDCDNDSGFSNSCSDVESIEPIPSKICTPFYDEVMFDHAPDVVTSPTCSGSDVAVTEVTCDDVTVIFHESRKAKGFFEWNY</sequence>
<dbReference type="SUPFAM" id="SSF54160">
    <property type="entry name" value="Chromo domain-like"/>
    <property type="match status" value="1"/>
</dbReference>
<dbReference type="PANTHER" id="PTHR47277:SF1">
    <property type="entry name" value="CHROMOBOX PROTEIN HOMOLOG 7"/>
    <property type="match status" value="1"/>
</dbReference>
<organism evidence="5 6">
    <name type="scientific">Dreissena polymorpha</name>
    <name type="common">Zebra mussel</name>
    <name type="synonym">Mytilus polymorpha</name>
    <dbReference type="NCBI Taxonomy" id="45954"/>
    <lineage>
        <taxon>Eukaryota</taxon>
        <taxon>Metazoa</taxon>
        <taxon>Spiralia</taxon>
        <taxon>Lophotrochozoa</taxon>
        <taxon>Mollusca</taxon>
        <taxon>Bivalvia</taxon>
        <taxon>Autobranchia</taxon>
        <taxon>Heteroconchia</taxon>
        <taxon>Euheterodonta</taxon>
        <taxon>Imparidentia</taxon>
        <taxon>Neoheterodontei</taxon>
        <taxon>Myida</taxon>
        <taxon>Dreissenoidea</taxon>
        <taxon>Dreissenidae</taxon>
        <taxon>Dreissena</taxon>
    </lineage>
</organism>
<reference evidence="5" key="2">
    <citation type="submission" date="2020-11" db="EMBL/GenBank/DDBJ databases">
        <authorList>
            <person name="McCartney M.A."/>
            <person name="Auch B."/>
            <person name="Kono T."/>
            <person name="Mallez S."/>
            <person name="Becker A."/>
            <person name="Gohl D.M."/>
            <person name="Silverstein K.A.T."/>
            <person name="Koren S."/>
            <person name="Bechman K.B."/>
            <person name="Herman A."/>
            <person name="Abrahante J.E."/>
            <person name="Garbe J."/>
        </authorList>
    </citation>
    <scope>NUCLEOTIDE SEQUENCE</scope>
    <source>
        <strain evidence="5">Duluth1</strain>
        <tissue evidence="5">Whole animal</tissue>
    </source>
</reference>
<dbReference type="Gene3D" id="2.40.50.40">
    <property type="match status" value="1"/>
</dbReference>